<keyword evidence="2" id="KW-0547">Nucleotide-binding</keyword>
<gene>
    <name evidence="5" type="ORF">LCGC14_0484690</name>
</gene>
<name>A0A0F9S8C3_9ZZZZ</name>
<dbReference type="Gene3D" id="3.30.300.20">
    <property type="match status" value="1"/>
</dbReference>
<dbReference type="InterPro" id="IPR003593">
    <property type="entry name" value="AAA+_ATPase"/>
</dbReference>
<dbReference type="InterPro" id="IPR009019">
    <property type="entry name" value="KH_sf_prok-type"/>
</dbReference>
<evidence type="ECO:0000313" key="5">
    <source>
        <dbReference type="EMBL" id="KKN65160.1"/>
    </source>
</evidence>
<dbReference type="NCBIfam" id="TIGR00436">
    <property type="entry name" value="era"/>
    <property type="match status" value="1"/>
</dbReference>
<dbReference type="GO" id="GO:0005829">
    <property type="term" value="C:cytosol"/>
    <property type="evidence" value="ECO:0007669"/>
    <property type="project" value="TreeGrafter"/>
</dbReference>
<dbReference type="GO" id="GO:0000028">
    <property type="term" value="P:ribosomal small subunit assembly"/>
    <property type="evidence" value="ECO:0007669"/>
    <property type="project" value="TreeGrafter"/>
</dbReference>
<dbReference type="SUPFAM" id="SSF52540">
    <property type="entry name" value="P-loop containing nucleoside triphosphate hydrolases"/>
    <property type="match status" value="1"/>
</dbReference>
<dbReference type="HAMAP" id="MF_00367">
    <property type="entry name" value="GTPase_Era"/>
    <property type="match status" value="1"/>
</dbReference>
<evidence type="ECO:0000256" key="3">
    <source>
        <dbReference type="ARBA" id="ARBA00023134"/>
    </source>
</evidence>
<feature type="non-terminal residue" evidence="5">
    <location>
        <position position="243"/>
    </location>
</feature>
<reference evidence="5" key="1">
    <citation type="journal article" date="2015" name="Nature">
        <title>Complex archaea that bridge the gap between prokaryotes and eukaryotes.</title>
        <authorList>
            <person name="Spang A."/>
            <person name="Saw J.H."/>
            <person name="Jorgensen S.L."/>
            <person name="Zaremba-Niedzwiedzka K."/>
            <person name="Martijn J."/>
            <person name="Lind A.E."/>
            <person name="van Eijk R."/>
            <person name="Schleper C."/>
            <person name="Guy L."/>
            <person name="Ettema T.J."/>
        </authorList>
    </citation>
    <scope>NUCLEOTIDE SEQUENCE</scope>
</reference>
<evidence type="ECO:0000259" key="4">
    <source>
        <dbReference type="PROSITE" id="PS51713"/>
    </source>
</evidence>
<dbReference type="PANTHER" id="PTHR42698:SF1">
    <property type="entry name" value="GTPASE ERA, MITOCHONDRIAL"/>
    <property type="match status" value="1"/>
</dbReference>
<feature type="domain" description="Era-type G" evidence="4">
    <location>
        <begin position="6"/>
        <end position="173"/>
    </location>
</feature>
<organism evidence="5">
    <name type="scientific">marine sediment metagenome</name>
    <dbReference type="NCBI Taxonomy" id="412755"/>
    <lineage>
        <taxon>unclassified sequences</taxon>
        <taxon>metagenomes</taxon>
        <taxon>ecological metagenomes</taxon>
    </lineage>
</organism>
<comment type="similarity">
    <text evidence="1">Belongs to the TRAFAC class TrmE-Era-EngA-EngB-Septin-like GTPase superfamily. Era GTPase family.</text>
</comment>
<dbReference type="InterPro" id="IPR030388">
    <property type="entry name" value="G_ERA_dom"/>
</dbReference>
<dbReference type="SUPFAM" id="SSF54814">
    <property type="entry name" value="Prokaryotic type KH domain (KH-domain type II)"/>
    <property type="match status" value="1"/>
</dbReference>
<dbReference type="NCBIfam" id="NF000908">
    <property type="entry name" value="PRK00089.1"/>
    <property type="match status" value="1"/>
</dbReference>
<dbReference type="CDD" id="cd04163">
    <property type="entry name" value="Era"/>
    <property type="match status" value="1"/>
</dbReference>
<comment type="caution">
    <text evidence="5">The sequence shown here is derived from an EMBL/GenBank/DDBJ whole genome shotgun (WGS) entry which is preliminary data.</text>
</comment>
<evidence type="ECO:0000256" key="2">
    <source>
        <dbReference type="ARBA" id="ARBA00022741"/>
    </source>
</evidence>
<dbReference type="Pfam" id="PF01926">
    <property type="entry name" value="MMR_HSR1"/>
    <property type="match status" value="1"/>
</dbReference>
<dbReference type="GO" id="GO:0005525">
    <property type="term" value="F:GTP binding"/>
    <property type="evidence" value="ECO:0007669"/>
    <property type="project" value="UniProtKB-KW"/>
</dbReference>
<evidence type="ECO:0000256" key="1">
    <source>
        <dbReference type="ARBA" id="ARBA00007921"/>
    </source>
</evidence>
<dbReference type="PRINTS" id="PR00326">
    <property type="entry name" value="GTP1OBG"/>
</dbReference>
<protein>
    <recommendedName>
        <fullName evidence="4">Era-type G domain-containing protein</fullName>
    </recommendedName>
</protein>
<dbReference type="InterPro" id="IPR005662">
    <property type="entry name" value="GTPase_Era-like"/>
</dbReference>
<dbReference type="InterPro" id="IPR015946">
    <property type="entry name" value="KH_dom-like_a/b"/>
</dbReference>
<dbReference type="InterPro" id="IPR005225">
    <property type="entry name" value="Small_GTP-bd"/>
</dbReference>
<dbReference type="InterPro" id="IPR027417">
    <property type="entry name" value="P-loop_NTPase"/>
</dbReference>
<dbReference type="PANTHER" id="PTHR42698">
    <property type="entry name" value="GTPASE ERA"/>
    <property type="match status" value="1"/>
</dbReference>
<keyword evidence="3" id="KW-0342">GTP-binding</keyword>
<accession>A0A0F9S8C3</accession>
<proteinExistence type="inferred from homology"/>
<dbReference type="NCBIfam" id="TIGR00231">
    <property type="entry name" value="small_GTP"/>
    <property type="match status" value="1"/>
</dbReference>
<sequence>MSKDFKSGFMAVVGRPNVGKSTLINSLAKEKLAIVSDKPQTTRNTIRAVVNKANAQLVLIDTPGLHKPKDEFSNSLNKKTHNALTSVDVIALMVDASKIIGSGDCFIADKIADIEKPKILLLNKVDLISKEEIKTQLEVASHIGSFEHIISISSKDGDGLQDFLSKSIELLPEGPRYYPEGMITDQPEEKIIEEFIREKVCRHTREEIPHSVFIDVTEMEPQKNKDIVKIWADVVVERESQKG</sequence>
<dbReference type="EMBL" id="LAZR01000533">
    <property type="protein sequence ID" value="KKN65160.1"/>
    <property type="molecule type" value="Genomic_DNA"/>
</dbReference>
<dbReference type="GO" id="GO:0019843">
    <property type="term" value="F:rRNA binding"/>
    <property type="evidence" value="ECO:0007669"/>
    <property type="project" value="TreeGrafter"/>
</dbReference>
<dbReference type="GO" id="GO:0043024">
    <property type="term" value="F:ribosomal small subunit binding"/>
    <property type="evidence" value="ECO:0007669"/>
    <property type="project" value="TreeGrafter"/>
</dbReference>
<dbReference type="PROSITE" id="PS51713">
    <property type="entry name" value="G_ERA"/>
    <property type="match status" value="1"/>
</dbReference>
<dbReference type="InterPro" id="IPR006073">
    <property type="entry name" value="GTP-bd"/>
</dbReference>
<dbReference type="AlphaFoldDB" id="A0A0F9S8C3"/>
<dbReference type="SMART" id="SM00382">
    <property type="entry name" value="AAA"/>
    <property type="match status" value="1"/>
</dbReference>
<dbReference type="Gene3D" id="3.40.50.300">
    <property type="entry name" value="P-loop containing nucleotide triphosphate hydrolases"/>
    <property type="match status" value="1"/>
</dbReference>